<sequence>MDIENEDATARLGAMLAGLTRAGDAILLSGPLGAGKSVLARAYLRSLCHAPDMEVPSPTYTLVQPYTVPARACGTDVGAVHHFDLWRLGGPEEVEELGWDDAREGVVLVEWPERLEDLTPPEALFVTLTPLADGKPPGLRRAALRGWADRLTPSVFAAAGLVPAQAPPGGTVAGGMGEQAGLRTSPGPESDT</sequence>
<evidence type="ECO:0000256" key="2">
    <source>
        <dbReference type="ARBA" id="ARBA00007599"/>
    </source>
</evidence>
<keyword evidence="9" id="KW-0460">Magnesium</keyword>
<accession>A0A939HMZ6</accession>
<keyword evidence="7" id="KW-0547">Nucleotide-binding</keyword>
<dbReference type="PANTHER" id="PTHR33540">
    <property type="entry name" value="TRNA THREONYLCARBAMOYLADENOSINE BIOSYNTHESIS PROTEIN TSAE"/>
    <property type="match status" value="1"/>
</dbReference>
<evidence type="ECO:0000256" key="6">
    <source>
        <dbReference type="ARBA" id="ARBA00022723"/>
    </source>
</evidence>
<dbReference type="GO" id="GO:0005737">
    <property type="term" value="C:cytoplasm"/>
    <property type="evidence" value="ECO:0007669"/>
    <property type="project" value="UniProtKB-SubCell"/>
</dbReference>
<evidence type="ECO:0000313" key="13">
    <source>
        <dbReference type="Proteomes" id="UP000664073"/>
    </source>
</evidence>
<evidence type="ECO:0000256" key="10">
    <source>
        <dbReference type="ARBA" id="ARBA00032441"/>
    </source>
</evidence>
<evidence type="ECO:0000256" key="1">
    <source>
        <dbReference type="ARBA" id="ARBA00004496"/>
    </source>
</evidence>
<organism evidence="12 13">
    <name type="scientific">Acetobacter garciniae</name>
    <dbReference type="NCBI Taxonomy" id="2817435"/>
    <lineage>
        <taxon>Bacteria</taxon>
        <taxon>Pseudomonadati</taxon>
        <taxon>Pseudomonadota</taxon>
        <taxon>Alphaproteobacteria</taxon>
        <taxon>Acetobacterales</taxon>
        <taxon>Acetobacteraceae</taxon>
        <taxon>Acetobacter</taxon>
    </lineage>
</organism>
<evidence type="ECO:0000256" key="11">
    <source>
        <dbReference type="SAM" id="MobiDB-lite"/>
    </source>
</evidence>
<evidence type="ECO:0000256" key="3">
    <source>
        <dbReference type="ARBA" id="ARBA00019010"/>
    </source>
</evidence>
<dbReference type="GO" id="GO:0005524">
    <property type="term" value="F:ATP binding"/>
    <property type="evidence" value="ECO:0007669"/>
    <property type="project" value="UniProtKB-KW"/>
</dbReference>
<evidence type="ECO:0000256" key="8">
    <source>
        <dbReference type="ARBA" id="ARBA00022840"/>
    </source>
</evidence>
<dbReference type="GO" id="GO:0046872">
    <property type="term" value="F:metal ion binding"/>
    <property type="evidence" value="ECO:0007669"/>
    <property type="project" value="UniProtKB-KW"/>
</dbReference>
<keyword evidence="5" id="KW-0819">tRNA processing</keyword>
<feature type="region of interest" description="Disordered" evidence="11">
    <location>
        <begin position="168"/>
        <end position="192"/>
    </location>
</feature>
<dbReference type="Gene3D" id="3.40.50.300">
    <property type="entry name" value="P-loop containing nucleotide triphosphate hydrolases"/>
    <property type="match status" value="1"/>
</dbReference>
<evidence type="ECO:0000256" key="7">
    <source>
        <dbReference type="ARBA" id="ARBA00022741"/>
    </source>
</evidence>
<dbReference type="AlphaFoldDB" id="A0A939HMZ6"/>
<dbReference type="Pfam" id="PF02367">
    <property type="entry name" value="TsaE"/>
    <property type="match status" value="1"/>
</dbReference>
<dbReference type="EMBL" id="JAFVMH010000002">
    <property type="protein sequence ID" value="MBO1324367.1"/>
    <property type="molecule type" value="Genomic_DNA"/>
</dbReference>
<dbReference type="GO" id="GO:0002949">
    <property type="term" value="P:tRNA threonylcarbamoyladenosine modification"/>
    <property type="evidence" value="ECO:0007669"/>
    <property type="project" value="InterPro"/>
</dbReference>
<reference evidence="12" key="1">
    <citation type="submission" date="2021-03" db="EMBL/GenBank/DDBJ databases">
        <title>The complete genome sequence of Acetobacter sp. TBRC 12339.</title>
        <authorList>
            <person name="Charoenyingcharoen P."/>
            <person name="Yukphan P."/>
        </authorList>
    </citation>
    <scope>NUCLEOTIDE SEQUENCE</scope>
    <source>
        <strain evidence="12">TBRC 12339</strain>
    </source>
</reference>
<proteinExistence type="inferred from homology"/>
<keyword evidence="8" id="KW-0067">ATP-binding</keyword>
<evidence type="ECO:0000256" key="9">
    <source>
        <dbReference type="ARBA" id="ARBA00022842"/>
    </source>
</evidence>
<dbReference type="NCBIfam" id="TIGR00150">
    <property type="entry name" value="T6A_YjeE"/>
    <property type="match status" value="1"/>
</dbReference>
<comment type="similarity">
    <text evidence="2">Belongs to the TsaE family.</text>
</comment>
<name>A0A939HMZ6_9PROT</name>
<evidence type="ECO:0000256" key="4">
    <source>
        <dbReference type="ARBA" id="ARBA00022490"/>
    </source>
</evidence>
<dbReference type="SUPFAM" id="SSF52540">
    <property type="entry name" value="P-loop containing nucleoside triphosphate hydrolases"/>
    <property type="match status" value="1"/>
</dbReference>
<dbReference type="InterPro" id="IPR003442">
    <property type="entry name" value="T6A_TsaE"/>
</dbReference>
<dbReference type="Proteomes" id="UP000664073">
    <property type="component" value="Unassembled WGS sequence"/>
</dbReference>
<keyword evidence="13" id="KW-1185">Reference proteome</keyword>
<protein>
    <recommendedName>
        <fullName evidence="3">tRNA threonylcarbamoyladenosine biosynthesis protein TsaE</fullName>
    </recommendedName>
    <alternativeName>
        <fullName evidence="10">t(6)A37 threonylcarbamoyladenosine biosynthesis protein TsaE</fullName>
    </alternativeName>
</protein>
<dbReference type="PANTHER" id="PTHR33540:SF2">
    <property type="entry name" value="TRNA THREONYLCARBAMOYLADENOSINE BIOSYNTHESIS PROTEIN TSAE"/>
    <property type="match status" value="1"/>
</dbReference>
<comment type="subcellular location">
    <subcellularLocation>
        <location evidence="1">Cytoplasm</location>
    </subcellularLocation>
</comment>
<evidence type="ECO:0000313" key="12">
    <source>
        <dbReference type="EMBL" id="MBO1324367.1"/>
    </source>
</evidence>
<keyword evidence="4" id="KW-0963">Cytoplasm</keyword>
<evidence type="ECO:0000256" key="5">
    <source>
        <dbReference type="ARBA" id="ARBA00022694"/>
    </source>
</evidence>
<dbReference type="InterPro" id="IPR027417">
    <property type="entry name" value="P-loop_NTPase"/>
</dbReference>
<keyword evidence="6" id="KW-0479">Metal-binding</keyword>
<gene>
    <name evidence="12" type="primary">tsaE</name>
    <name evidence="12" type="ORF">J2D77_04230</name>
</gene>
<comment type="caution">
    <text evidence="12">The sequence shown here is derived from an EMBL/GenBank/DDBJ whole genome shotgun (WGS) entry which is preliminary data.</text>
</comment>